<dbReference type="InterPro" id="IPR001387">
    <property type="entry name" value="Cro/C1-type_HTH"/>
</dbReference>
<dbReference type="AlphaFoldDB" id="A0AB38XPM7"/>
<evidence type="ECO:0000256" key="1">
    <source>
        <dbReference type="SAM" id="MobiDB-lite"/>
    </source>
</evidence>
<name>A0AB38XPM7_9ACTO</name>
<gene>
    <name evidence="2" type="ORF">PIG85_01290</name>
</gene>
<dbReference type="Proteomes" id="UP001211044">
    <property type="component" value="Chromosome"/>
</dbReference>
<dbReference type="Gene3D" id="1.10.260.40">
    <property type="entry name" value="lambda repressor-like DNA-binding domains"/>
    <property type="match status" value="1"/>
</dbReference>
<dbReference type="RefSeq" id="WP_070424975.1">
    <property type="nucleotide sequence ID" value="NZ_CP116394.1"/>
</dbReference>
<feature type="compositionally biased region" description="Polar residues" evidence="1">
    <location>
        <begin position="174"/>
        <end position="185"/>
    </location>
</feature>
<protein>
    <submittedName>
        <fullName evidence="2">Helix-turn-helix transcriptional regulator</fullName>
    </submittedName>
</protein>
<sequence length="234" mass="25500">MDAKEKLGKKVKSARFNLGYKTRTEFASKVGVSSRILSELENGRRNSYSDETLWNVDRALEWPQGTSKAILEGKELPTTELIDSSSCAVTAGISETTHAAASAAAAYDAIAREGDAESLAKLSPKDRAITLCLLHGRSAKDIDLLTNRDAEELLAATKLSFMRESRKLQAASPRYSTEPTSSGFTRKQIDDSEGGILRFPPTQSDDEAWEEQEKLPAAALEGTPENARDIPHAE</sequence>
<feature type="region of interest" description="Disordered" evidence="1">
    <location>
        <begin position="167"/>
        <end position="234"/>
    </location>
</feature>
<dbReference type="EMBL" id="CP116394">
    <property type="protein sequence ID" value="WCE46308.1"/>
    <property type="molecule type" value="Genomic_DNA"/>
</dbReference>
<dbReference type="KEGG" id="wne:PIG85_01290"/>
<evidence type="ECO:0000313" key="3">
    <source>
        <dbReference type="Proteomes" id="UP001211044"/>
    </source>
</evidence>
<dbReference type="GO" id="GO:0003677">
    <property type="term" value="F:DNA binding"/>
    <property type="evidence" value="ECO:0007669"/>
    <property type="project" value="InterPro"/>
</dbReference>
<dbReference type="InterPro" id="IPR010982">
    <property type="entry name" value="Lambda_DNA-bd_dom_sf"/>
</dbReference>
<proteinExistence type="predicted"/>
<accession>A0AB38XPM7</accession>
<dbReference type="CDD" id="cd00093">
    <property type="entry name" value="HTH_XRE"/>
    <property type="match status" value="1"/>
</dbReference>
<dbReference type="SUPFAM" id="SSF47413">
    <property type="entry name" value="lambda repressor-like DNA-binding domains"/>
    <property type="match status" value="1"/>
</dbReference>
<reference evidence="2" key="1">
    <citation type="submission" date="2023-01" db="EMBL/GenBank/DDBJ databases">
        <title>Comparative Genomic Analysis of the Clinically-Derived Winkia Strain NY0527 Provides Evidence into the Taxonomic Reassignment of Winkia neuii and Characterizes Their Virulence Traits.</title>
        <authorList>
            <person name="Cai X."/>
            <person name="Peng Y."/>
            <person name="Li M."/>
            <person name="Qiu Y."/>
            <person name="Wang Y."/>
            <person name="Xu L."/>
            <person name="Hou Q."/>
        </authorList>
    </citation>
    <scope>NUCLEOTIDE SEQUENCE</scope>
    <source>
        <strain evidence="2">NY0527</strain>
    </source>
</reference>
<organism evidence="2 3">
    <name type="scientific">Winkia neuii subsp. anitrata</name>
    <dbReference type="NCBI Taxonomy" id="29318"/>
    <lineage>
        <taxon>Bacteria</taxon>
        <taxon>Bacillati</taxon>
        <taxon>Actinomycetota</taxon>
        <taxon>Actinomycetes</taxon>
        <taxon>Actinomycetales</taxon>
        <taxon>Actinomycetaceae</taxon>
        <taxon>Winkia</taxon>
    </lineage>
</organism>
<evidence type="ECO:0000313" key="2">
    <source>
        <dbReference type="EMBL" id="WCE46308.1"/>
    </source>
</evidence>